<evidence type="ECO:0000259" key="8">
    <source>
        <dbReference type="Pfam" id="PF08468"/>
    </source>
</evidence>
<dbReference type="Proteomes" id="UP000236721">
    <property type="component" value="Unassembled WGS sequence"/>
</dbReference>
<dbReference type="EMBL" id="FNVG01000007">
    <property type="protein sequence ID" value="SEG11985.1"/>
    <property type="molecule type" value="Genomic_DNA"/>
</dbReference>
<keyword evidence="1 6" id="KW-0963">Cytoplasm</keyword>
<dbReference type="InterPro" id="IPR046977">
    <property type="entry name" value="RsmC/RlmG"/>
</dbReference>
<comment type="similarity">
    <text evidence="6">Belongs to the methyltransferase superfamily. RsmC family.</text>
</comment>
<evidence type="ECO:0000256" key="4">
    <source>
        <dbReference type="ARBA" id="ARBA00022679"/>
    </source>
</evidence>
<dbReference type="HAMAP" id="MF_01862">
    <property type="entry name" value="16SrRNA_methyltr_C"/>
    <property type="match status" value="1"/>
</dbReference>
<dbReference type="InterPro" id="IPR029063">
    <property type="entry name" value="SAM-dependent_MTases_sf"/>
</dbReference>
<evidence type="ECO:0000259" key="7">
    <source>
        <dbReference type="Pfam" id="PF05175"/>
    </source>
</evidence>
<dbReference type="InterPro" id="IPR013675">
    <property type="entry name" value="Mtase_sm_N"/>
</dbReference>
<dbReference type="Pfam" id="PF08468">
    <property type="entry name" value="MTS_N"/>
    <property type="match status" value="1"/>
</dbReference>
<comment type="subunit">
    <text evidence="6">Monomer.</text>
</comment>
<dbReference type="Gene3D" id="3.40.50.150">
    <property type="entry name" value="Vaccinia Virus protein VP39"/>
    <property type="match status" value="2"/>
</dbReference>
<dbReference type="PROSITE" id="PS00092">
    <property type="entry name" value="N6_MTASE"/>
    <property type="match status" value="1"/>
</dbReference>
<comment type="catalytic activity">
    <reaction evidence="6">
        <text>guanosine(1207) in 16S rRNA + S-adenosyl-L-methionine = N(2)-methylguanosine(1207) in 16S rRNA + S-adenosyl-L-homocysteine + H(+)</text>
        <dbReference type="Rhea" id="RHEA:42736"/>
        <dbReference type="Rhea" id="RHEA-COMP:10213"/>
        <dbReference type="Rhea" id="RHEA-COMP:10214"/>
        <dbReference type="ChEBI" id="CHEBI:15378"/>
        <dbReference type="ChEBI" id="CHEBI:57856"/>
        <dbReference type="ChEBI" id="CHEBI:59789"/>
        <dbReference type="ChEBI" id="CHEBI:74269"/>
        <dbReference type="ChEBI" id="CHEBI:74481"/>
        <dbReference type="EC" id="2.1.1.172"/>
    </reaction>
</comment>
<dbReference type="NCBIfam" id="NF007023">
    <property type="entry name" value="PRK09489.1"/>
    <property type="match status" value="1"/>
</dbReference>
<comment type="function">
    <text evidence="6">Specifically methylates the guanine in position 1207 of 16S rRNA in the 30S particle.</text>
</comment>
<dbReference type="GO" id="GO:0052914">
    <property type="term" value="F:16S rRNA (guanine(1207)-N(2))-methyltransferase activity"/>
    <property type="evidence" value="ECO:0007669"/>
    <property type="project" value="UniProtKB-EC"/>
</dbReference>
<dbReference type="InterPro" id="IPR007848">
    <property type="entry name" value="Small_mtfrase_dom"/>
</dbReference>
<keyword evidence="4 6" id="KW-0808">Transferase</keyword>
<evidence type="ECO:0000256" key="1">
    <source>
        <dbReference type="ARBA" id="ARBA00022490"/>
    </source>
</evidence>
<name>A0A1H5XKH2_9VIBR</name>
<keyword evidence="2 6" id="KW-0698">rRNA processing</keyword>
<keyword evidence="5 6" id="KW-0949">S-adenosyl-L-methionine</keyword>
<organism evidence="9 10">
    <name type="scientific">Vibrio hangzhouensis</name>
    <dbReference type="NCBI Taxonomy" id="462991"/>
    <lineage>
        <taxon>Bacteria</taxon>
        <taxon>Pseudomonadati</taxon>
        <taxon>Pseudomonadota</taxon>
        <taxon>Gammaproteobacteria</taxon>
        <taxon>Vibrionales</taxon>
        <taxon>Vibrionaceae</taxon>
        <taxon>Vibrio</taxon>
    </lineage>
</organism>
<protein>
    <recommendedName>
        <fullName evidence="6">Ribosomal RNA small subunit methyltransferase C</fullName>
        <ecNumber evidence="6">2.1.1.172</ecNumber>
    </recommendedName>
    <alternativeName>
        <fullName evidence="6">16S rRNA m2G1207 methyltransferase</fullName>
    </alternativeName>
    <alternativeName>
        <fullName evidence="6">rRNA (guanine-N(2)-)-methyltransferase RsmC</fullName>
    </alternativeName>
</protein>
<evidence type="ECO:0000313" key="10">
    <source>
        <dbReference type="Proteomes" id="UP000236721"/>
    </source>
</evidence>
<feature type="domain" description="Methyltransferase small N-terminal" evidence="8">
    <location>
        <begin position="8"/>
        <end position="163"/>
    </location>
</feature>
<keyword evidence="10" id="KW-1185">Reference proteome</keyword>
<dbReference type="InterPro" id="IPR023543">
    <property type="entry name" value="rRNA_ssu_MeTfrase_C"/>
</dbReference>
<feature type="domain" description="Methyltransferase small" evidence="7">
    <location>
        <begin position="172"/>
        <end position="336"/>
    </location>
</feature>
<gene>
    <name evidence="6" type="primary">rsmC</name>
    <name evidence="9" type="ORF">SAMN04488244_10789</name>
</gene>
<dbReference type="RefSeq" id="WP_103880061.1">
    <property type="nucleotide sequence ID" value="NZ_FNVG01000007.1"/>
</dbReference>
<dbReference type="GO" id="GO:0005737">
    <property type="term" value="C:cytoplasm"/>
    <property type="evidence" value="ECO:0007669"/>
    <property type="project" value="UniProtKB-SubCell"/>
</dbReference>
<dbReference type="AlphaFoldDB" id="A0A1H5XKH2"/>
<dbReference type="PANTHER" id="PTHR47816">
    <property type="entry name" value="RIBOSOMAL RNA SMALL SUBUNIT METHYLTRANSFERASE C"/>
    <property type="match status" value="1"/>
</dbReference>
<evidence type="ECO:0000256" key="3">
    <source>
        <dbReference type="ARBA" id="ARBA00022603"/>
    </source>
</evidence>
<evidence type="ECO:0000256" key="5">
    <source>
        <dbReference type="ARBA" id="ARBA00022691"/>
    </source>
</evidence>
<comment type="subcellular location">
    <subcellularLocation>
        <location evidence="6">Cytoplasm</location>
    </subcellularLocation>
</comment>
<accession>A0A1H5XKH2</accession>
<keyword evidence="3 6" id="KW-0489">Methyltransferase</keyword>
<dbReference type="OrthoDB" id="9816072at2"/>
<proteinExistence type="inferred from homology"/>
<reference evidence="10" key="1">
    <citation type="submission" date="2016-10" db="EMBL/GenBank/DDBJ databases">
        <authorList>
            <person name="Varghese N."/>
            <person name="Submissions S."/>
        </authorList>
    </citation>
    <scope>NUCLEOTIDE SEQUENCE [LARGE SCALE GENOMIC DNA]</scope>
    <source>
        <strain evidence="10">CGMCC 1.7062</strain>
    </source>
</reference>
<sequence>MASYIAPSQIAERQLEYFAEKRVLVIGEIEDQFPVELRKHCDKVTVFTSNYISYRQLNRSDKITTLFGAELPETIDANMILMYWPKAKAEAQMLLEMALARLGNETEIVVVGENRSGVKSIEKMFSGYGPINKYDSARRCSFYWGVCHSAPEQFTLQNWFKTYDVELNGLKLIVKSLPGVFSHGEFDGGSQLLLNNLPPLSGKVLDFGCGAGIIGAFMGLNNQNLELNLCDINAFAIESSKQTLLANGLTGNVFASDVYSDIDQNFDFIISNPPFHAGLDTSYSATETLLSEAPRHLSRDGQLVIVANSFLKYPPIIEKQFGHCHTLDKNRKFAIYHATK</sequence>
<evidence type="ECO:0000313" key="9">
    <source>
        <dbReference type="EMBL" id="SEG11985.1"/>
    </source>
</evidence>
<dbReference type="EC" id="2.1.1.172" evidence="6"/>
<dbReference type="InterPro" id="IPR002052">
    <property type="entry name" value="DNA_methylase_N6_adenine_CS"/>
</dbReference>
<dbReference type="PANTHER" id="PTHR47816:SF4">
    <property type="entry name" value="RIBOSOMAL RNA SMALL SUBUNIT METHYLTRANSFERASE C"/>
    <property type="match status" value="1"/>
</dbReference>
<evidence type="ECO:0000256" key="6">
    <source>
        <dbReference type="HAMAP-Rule" id="MF_01862"/>
    </source>
</evidence>
<dbReference type="GO" id="GO:0003676">
    <property type="term" value="F:nucleic acid binding"/>
    <property type="evidence" value="ECO:0007669"/>
    <property type="project" value="InterPro"/>
</dbReference>
<dbReference type="Pfam" id="PF05175">
    <property type="entry name" value="MTS"/>
    <property type="match status" value="1"/>
</dbReference>
<dbReference type="CDD" id="cd02440">
    <property type="entry name" value="AdoMet_MTases"/>
    <property type="match status" value="1"/>
</dbReference>
<dbReference type="SUPFAM" id="SSF53335">
    <property type="entry name" value="S-adenosyl-L-methionine-dependent methyltransferases"/>
    <property type="match status" value="1"/>
</dbReference>
<evidence type="ECO:0000256" key="2">
    <source>
        <dbReference type="ARBA" id="ARBA00022552"/>
    </source>
</evidence>